<evidence type="ECO:0000259" key="7">
    <source>
        <dbReference type="Pfam" id="PF02687"/>
    </source>
</evidence>
<dbReference type="InterPro" id="IPR003838">
    <property type="entry name" value="ABC3_permease_C"/>
</dbReference>
<accession>A0ABR7X317</accession>
<evidence type="ECO:0000259" key="8">
    <source>
        <dbReference type="Pfam" id="PF12704"/>
    </source>
</evidence>
<feature type="domain" description="ABC3 transporter permease C-terminal" evidence="7">
    <location>
        <begin position="297"/>
        <end position="411"/>
    </location>
</feature>
<feature type="domain" description="ABC3 transporter permease C-terminal" evidence="7">
    <location>
        <begin position="683"/>
        <end position="789"/>
    </location>
</feature>
<keyword evidence="4 6" id="KW-1133">Transmembrane helix</keyword>
<dbReference type="PANTHER" id="PTHR30572">
    <property type="entry name" value="MEMBRANE COMPONENT OF TRANSPORTER-RELATED"/>
    <property type="match status" value="1"/>
</dbReference>
<feature type="transmembrane region" description="Helical" evidence="6">
    <location>
        <begin position="730"/>
        <end position="752"/>
    </location>
</feature>
<dbReference type="PROSITE" id="PS51257">
    <property type="entry name" value="PROKAR_LIPOPROTEIN"/>
    <property type="match status" value="1"/>
</dbReference>
<proteinExistence type="predicted"/>
<feature type="transmembrane region" description="Helical" evidence="6">
    <location>
        <begin position="434"/>
        <end position="454"/>
    </location>
</feature>
<dbReference type="Pfam" id="PF12704">
    <property type="entry name" value="MacB_PCD"/>
    <property type="match status" value="1"/>
</dbReference>
<dbReference type="PANTHER" id="PTHR30572:SF18">
    <property type="entry name" value="ABC-TYPE MACROLIDE FAMILY EXPORT SYSTEM PERMEASE COMPONENT 2"/>
    <property type="match status" value="1"/>
</dbReference>
<evidence type="ECO:0000256" key="4">
    <source>
        <dbReference type="ARBA" id="ARBA00022989"/>
    </source>
</evidence>
<keyword evidence="3 6" id="KW-0812">Transmembrane</keyword>
<keyword evidence="5 6" id="KW-0472">Membrane</keyword>
<organism evidence="9 10">
    <name type="scientific">Mucilaginibacter rigui</name>
    <dbReference type="NCBI Taxonomy" id="534635"/>
    <lineage>
        <taxon>Bacteria</taxon>
        <taxon>Pseudomonadati</taxon>
        <taxon>Bacteroidota</taxon>
        <taxon>Sphingobacteriia</taxon>
        <taxon>Sphingobacteriales</taxon>
        <taxon>Sphingobacteriaceae</taxon>
        <taxon>Mucilaginibacter</taxon>
    </lineage>
</organism>
<feature type="domain" description="MacB-like periplasmic core" evidence="8">
    <location>
        <begin position="20"/>
        <end position="251"/>
    </location>
</feature>
<name>A0ABR7X317_9SPHI</name>
<evidence type="ECO:0000256" key="2">
    <source>
        <dbReference type="ARBA" id="ARBA00022475"/>
    </source>
</evidence>
<feature type="transmembrane region" description="Helical" evidence="6">
    <location>
        <begin position="289"/>
        <end position="309"/>
    </location>
</feature>
<evidence type="ECO:0000256" key="3">
    <source>
        <dbReference type="ARBA" id="ARBA00022692"/>
    </source>
</evidence>
<feature type="transmembrane region" description="Helical" evidence="6">
    <location>
        <begin position="386"/>
        <end position="407"/>
    </location>
</feature>
<keyword evidence="10" id="KW-1185">Reference proteome</keyword>
<evidence type="ECO:0000256" key="6">
    <source>
        <dbReference type="SAM" id="Phobius"/>
    </source>
</evidence>
<dbReference type="RefSeq" id="WP_191174822.1">
    <property type="nucleotide sequence ID" value="NZ_JACWMW010000001.1"/>
</dbReference>
<evidence type="ECO:0000313" key="10">
    <source>
        <dbReference type="Proteomes" id="UP000618754"/>
    </source>
</evidence>
<dbReference type="Pfam" id="PF02687">
    <property type="entry name" value="FtsX"/>
    <property type="match status" value="2"/>
</dbReference>
<dbReference type="InterPro" id="IPR050250">
    <property type="entry name" value="Macrolide_Exporter_MacB"/>
</dbReference>
<keyword evidence="2" id="KW-1003">Cell membrane</keyword>
<evidence type="ECO:0000256" key="5">
    <source>
        <dbReference type="ARBA" id="ARBA00023136"/>
    </source>
</evidence>
<sequence length="801" mass="89196">MLKTYLKIAYRNLLKHRFYSSINIFGLSLGIACSIILFQFVTYHLSFDTYHRNAKQIYRVVDEMHIPDGTISYEKGAPMVLANTVKTQVPQVKNVAMLLGDRSFSIAVNSNTAHPKLFAEHENIALTDKHWFELFDYTWEQGNYAAALSEPNTAVITSNLAQKYFGSTNVVGKTLLVDNHLPVKITGVLAQNKPTTDFRADMFISLASFDQLNPDMAKQMRNEWYFINSHTNIFFQLNDNTSPKAVESAISGIVKKALGNDGSFYHYKLLPLREWHFDARYAGVIQRPLLVILSLTGLLLIVIACVNFINMATAQSTKRAKEIGTRKVLGSTPAGIFNQFITETSLIAFVAIALSLLWVTLFLPVLNSWLGTNLTYSMFSIWQLPLYLLAVFIIVVLAAGFYPAMILSRFKPIDALKNQLLSGTKSSQFTRKSLIVAQNIIAQVLIICTVLITLQTKFLKTADTGFDKSAIVMVPIPDKAKAKTDYMRNLMLSKPGVKSVSYCYEAAMGISQKGGSIKYDTRDWEKYTVFTVIGDADYTKTFGLKIIAGKNYAENDSTKQFLVNEKLVKMLGAKSPDDVIGRKFTSGDLNNAEGTIVGVVKDFHSKSLYNAMEPQLISTGRDYYRYAAVKLSGKNLLAGVDQVRDAWKAVYPNYAFEYRFLDEQVASFYKKEELLNKLITASAGVAILISCLGLLGLISLITTQRTKEIGIRKVLGASVTQITALLSKDFLKLVVLSLLIAIPVGWLIMHSWLQNFAYHIKVPLWVFAATAAVSVMIAFVVTSVQSVKAAVVNPVKSLRSE</sequence>
<comment type="caution">
    <text evidence="9">The sequence shown here is derived from an EMBL/GenBank/DDBJ whole genome shotgun (WGS) entry which is preliminary data.</text>
</comment>
<dbReference type="Proteomes" id="UP000618754">
    <property type="component" value="Unassembled WGS sequence"/>
</dbReference>
<evidence type="ECO:0000313" key="9">
    <source>
        <dbReference type="EMBL" id="MBD1384988.1"/>
    </source>
</evidence>
<gene>
    <name evidence="9" type="ORF">IDJ75_06835</name>
</gene>
<feature type="transmembrane region" description="Helical" evidence="6">
    <location>
        <begin position="678"/>
        <end position="703"/>
    </location>
</feature>
<feature type="transmembrane region" description="Helical" evidence="6">
    <location>
        <begin position="21"/>
        <end position="45"/>
    </location>
</feature>
<evidence type="ECO:0000256" key="1">
    <source>
        <dbReference type="ARBA" id="ARBA00004651"/>
    </source>
</evidence>
<dbReference type="InterPro" id="IPR025857">
    <property type="entry name" value="MacB_PCD"/>
</dbReference>
<dbReference type="EMBL" id="JACWMW010000001">
    <property type="protein sequence ID" value="MBD1384988.1"/>
    <property type="molecule type" value="Genomic_DNA"/>
</dbReference>
<feature type="transmembrane region" description="Helical" evidence="6">
    <location>
        <begin position="346"/>
        <end position="366"/>
    </location>
</feature>
<comment type="subcellular location">
    <subcellularLocation>
        <location evidence="1">Cell membrane</location>
        <topology evidence="1">Multi-pass membrane protein</topology>
    </subcellularLocation>
</comment>
<feature type="transmembrane region" description="Helical" evidence="6">
    <location>
        <begin position="764"/>
        <end position="784"/>
    </location>
</feature>
<reference evidence="9 10" key="1">
    <citation type="submission" date="2020-09" db="EMBL/GenBank/DDBJ databases">
        <title>Novel species of Mucilaginibacter isolated from a glacier on the Tibetan Plateau.</title>
        <authorList>
            <person name="Liu Q."/>
            <person name="Xin Y.-H."/>
        </authorList>
    </citation>
    <scope>NUCLEOTIDE SEQUENCE [LARGE SCALE GENOMIC DNA]</scope>
    <source>
        <strain evidence="9 10">CGMCC 1.13878</strain>
    </source>
</reference>
<protein>
    <submittedName>
        <fullName evidence="9">ABC transporter permease</fullName>
    </submittedName>
</protein>